<feature type="region of interest" description="Disordered" evidence="1">
    <location>
        <begin position="272"/>
        <end position="318"/>
    </location>
</feature>
<dbReference type="EMBL" id="QPFP01000018">
    <property type="protein sequence ID" value="TEB31640.1"/>
    <property type="molecule type" value="Genomic_DNA"/>
</dbReference>
<feature type="compositionally biased region" description="Basic and acidic residues" evidence="1">
    <location>
        <begin position="1"/>
        <end position="13"/>
    </location>
</feature>
<keyword evidence="2" id="KW-1133">Transmembrane helix</keyword>
<evidence type="ECO:0000256" key="1">
    <source>
        <dbReference type="SAM" id="MobiDB-lite"/>
    </source>
</evidence>
<evidence type="ECO:0000313" key="4">
    <source>
        <dbReference type="Proteomes" id="UP000298030"/>
    </source>
</evidence>
<reference evidence="3 4" key="1">
    <citation type="journal article" date="2019" name="Nat. Ecol. Evol.">
        <title>Megaphylogeny resolves global patterns of mushroom evolution.</title>
        <authorList>
            <person name="Varga T."/>
            <person name="Krizsan K."/>
            <person name="Foldi C."/>
            <person name="Dima B."/>
            <person name="Sanchez-Garcia M."/>
            <person name="Sanchez-Ramirez S."/>
            <person name="Szollosi G.J."/>
            <person name="Szarkandi J.G."/>
            <person name="Papp V."/>
            <person name="Albert L."/>
            <person name="Andreopoulos W."/>
            <person name="Angelini C."/>
            <person name="Antonin V."/>
            <person name="Barry K.W."/>
            <person name="Bougher N.L."/>
            <person name="Buchanan P."/>
            <person name="Buyck B."/>
            <person name="Bense V."/>
            <person name="Catcheside P."/>
            <person name="Chovatia M."/>
            <person name="Cooper J."/>
            <person name="Damon W."/>
            <person name="Desjardin D."/>
            <person name="Finy P."/>
            <person name="Geml J."/>
            <person name="Haridas S."/>
            <person name="Hughes K."/>
            <person name="Justo A."/>
            <person name="Karasinski D."/>
            <person name="Kautmanova I."/>
            <person name="Kiss B."/>
            <person name="Kocsube S."/>
            <person name="Kotiranta H."/>
            <person name="LaButti K.M."/>
            <person name="Lechner B.E."/>
            <person name="Liimatainen K."/>
            <person name="Lipzen A."/>
            <person name="Lukacs Z."/>
            <person name="Mihaltcheva S."/>
            <person name="Morgado L.N."/>
            <person name="Niskanen T."/>
            <person name="Noordeloos M.E."/>
            <person name="Ohm R.A."/>
            <person name="Ortiz-Santana B."/>
            <person name="Ovrebo C."/>
            <person name="Racz N."/>
            <person name="Riley R."/>
            <person name="Savchenko A."/>
            <person name="Shiryaev A."/>
            <person name="Soop K."/>
            <person name="Spirin V."/>
            <person name="Szebenyi C."/>
            <person name="Tomsovsky M."/>
            <person name="Tulloss R.E."/>
            <person name="Uehling J."/>
            <person name="Grigoriev I.V."/>
            <person name="Vagvolgyi C."/>
            <person name="Papp T."/>
            <person name="Martin F.M."/>
            <person name="Miettinen O."/>
            <person name="Hibbett D.S."/>
            <person name="Nagy L.G."/>
        </authorList>
    </citation>
    <scope>NUCLEOTIDE SEQUENCE [LARGE SCALE GENOMIC DNA]</scope>
    <source>
        <strain evidence="3 4">FP101781</strain>
    </source>
</reference>
<evidence type="ECO:0000256" key="2">
    <source>
        <dbReference type="SAM" id="Phobius"/>
    </source>
</evidence>
<keyword evidence="4" id="KW-1185">Reference proteome</keyword>
<proteinExistence type="predicted"/>
<dbReference type="Proteomes" id="UP000298030">
    <property type="component" value="Unassembled WGS sequence"/>
</dbReference>
<evidence type="ECO:0000313" key="3">
    <source>
        <dbReference type="EMBL" id="TEB31640.1"/>
    </source>
</evidence>
<keyword evidence="2" id="KW-0812">Transmembrane</keyword>
<organism evidence="3 4">
    <name type="scientific">Coprinellus micaceus</name>
    <name type="common">Glistening ink-cap mushroom</name>
    <name type="synonym">Coprinus micaceus</name>
    <dbReference type="NCBI Taxonomy" id="71717"/>
    <lineage>
        <taxon>Eukaryota</taxon>
        <taxon>Fungi</taxon>
        <taxon>Dikarya</taxon>
        <taxon>Basidiomycota</taxon>
        <taxon>Agaricomycotina</taxon>
        <taxon>Agaricomycetes</taxon>
        <taxon>Agaricomycetidae</taxon>
        <taxon>Agaricales</taxon>
        <taxon>Agaricineae</taxon>
        <taxon>Psathyrellaceae</taxon>
        <taxon>Coprinellus</taxon>
    </lineage>
</organism>
<accession>A0A4Y7TBY2</accession>
<feature type="compositionally biased region" description="Polar residues" evidence="1">
    <location>
        <begin position="14"/>
        <end position="26"/>
    </location>
</feature>
<feature type="transmembrane region" description="Helical" evidence="2">
    <location>
        <begin position="329"/>
        <end position="349"/>
    </location>
</feature>
<feature type="compositionally biased region" description="Basic and acidic residues" evidence="1">
    <location>
        <begin position="285"/>
        <end position="318"/>
    </location>
</feature>
<feature type="transmembrane region" description="Helical" evidence="2">
    <location>
        <begin position="103"/>
        <end position="133"/>
    </location>
</feature>
<feature type="transmembrane region" description="Helical" evidence="2">
    <location>
        <begin position="174"/>
        <end position="195"/>
    </location>
</feature>
<gene>
    <name evidence="3" type="ORF">FA13DRAFT_336973</name>
</gene>
<protein>
    <submittedName>
        <fullName evidence="3">Uncharacterized protein</fullName>
    </submittedName>
</protein>
<feature type="transmembrane region" description="Helical" evidence="2">
    <location>
        <begin position="145"/>
        <end position="168"/>
    </location>
</feature>
<name>A0A4Y7TBY2_COPMI</name>
<sequence>MDKEGPKGTENTDNKGTGTADNQLTTVEGKREDVWKKDPGKFLLDSFNQFCSIVTMAAFVGGIQLAFIAFMNDITPLRPQSPEELLKDTWTNEWDHPYTAQTFGLMVGVVGVTVSMGAGAIASVNAALIYYYSVSPPENQPKMEGYILFCMLLIFGSFGFSAVSAVLLCTKFDIPFTVMIAILSWTVIIVGVLQVERQVKKGRKDKRSWVKKVAKDWKGTPYVLIALAEYLIDLIKPSTSSWPTMAAFYCTICFYVMEPWFNAKETKAAGAQDTVNQHSEQCQDEAVKESRRVEKLESGEKPRSDRGGWGKAGEKDGGHHMPKRIQVQVLCLMVLVLFWAACGVIKLVWHLQDQDSVSIIPYALVGLSSLEVVWLGAFCSLEMARKGGELRGFCHFSDGRRPLARRKVMLA</sequence>
<feature type="transmembrane region" description="Helical" evidence="2">
    <location>
        <begin position="361"/>
        <end position="381"/>
    </location>
</feature>
<feature type="region of interest" description="Disordered" evidence="1">
    <location>
        <begin position="1"/>
        <end position="31"/>
    </location>
</feature>
<dbReference type="AlphaFoldDB" id="A0A4Y7TBY2"/>
<keyword evidence="2" id="KW-0472">Membrane</keyword>
<feature type="transmembrane region" description="Helical" evidence="2">
    <location>
        <begin position="50"/>
        <end position="71"/>
    </location>
</feature>
<comment type="caution">
    <text evidence="3">The sequence shown here is derived from an EMBL/GenBank/DDBJ whole genome shotgun (WGS) entry which is preliminary data.</text>
</comment>